<comment type="caution">
    <text evidence="9">The sequence shown here is derived from an EMBL/GenBank/DDBJ whole genome shotgun (WGS) entry which is preliminary data.</text>
</comment>
<feature type="transmembrane region" description="Helical" evidence="7">
    <location>
        <begin position="320"/>
        <end position="344"/>
    </location>
</feature>
<dbReference type="GO" id="GO:0030003">
    <property type="term" value="P:intracellular monoatomic cation homeostasis"/>
    <property type="evidence" value="ECO:0007669"/>
    <property type="project" value="TreeGrafter"/>
</dbReference>
<dbReference type="PANTHER" id="PTHR12191">
    <property type="entry name" value="SOLUTE CARRIER FAMILY 39"/>
    <property type="match status" value="1"/>
</dbReference>
<evidence type="ECO:0000256" key="3">
    <source>
        <dbReference type="ARBA" id="ARBA00022692"/>
    </source>
</evidence>
<feature type="signal peptide" evidence="8">
    <location>
        <begin position="1"/>
        <end position="16"/>
    </location>
</feature>
<comment type="similarity">
    <text evidence="2">Belongs to the ZIP transporter (TC 2.A.5) family.</text>
</comment>
<dbReference type="OrthoDB" id="200954at2759"/>
<protein>
    <submittedName>
        <fullName evidence="9">DgyrCDS4776</fullName>
    </submittedName>
</protein>
<sequence>MSRLIIFSLLIVACSAAFNQEYFLRHIFEKYGNGTNMPFEGFEHLLQALGLGNVTLEHDLVDHKKAGGFHEFHPSHEHSYSGNPTLKDKNGHDHEHDHDHHLDNEHDNIATNELEGNKRKTSSSHSHVHGKKKLENSKTDSQNNKSKEGTSPQEENDIKDEEILSNRQKRTIQSNKCLRPDELLLLVKNRKKTINKSEFLKVCPVLVAQIDDHACIEQQRRYQEAQNVVIISKKAFDFSRIPLKVWGCALLSVFVISMVGLLGVAAVPLMKSRIYDHLLSFLVALAIGSLTGDALLHLIPHALSGGHAEGDDHSHADKSGVFKGLVALAGLYTFFIAERLLSILNRYQRKRRSRKAKMLTIDSPRVARRLCTHHSRYSYILTDEELSKKLRDESTDVDVECDHDVNEMDDLSPGASAATPYSYEKDTSSKGHGHSHDVPDSMGAVAWMVIFGDGLHNFSDGLAIGAAFAAGIGGGVSTAVAVLCHELPHELGDFAVLLKAGMTVKRALLYNILSSILCLMGMVIGVGLGNVDTASSWIFSLAAGMFIYIALADMMPHLNSGKTSHPTMFALILHIGGITTGAGIMLLIALFEDKIQLSLGD</sequence>
<name>A0A7I8VIH2_9ANNE</name>
<dbReference type="EMBL" id="CAJFCJ010000006">
    <property type="protein sequence ID" value="CAD5115838.1"/>
    <property type="molecule type" value="Genomic_DNA"/>
</dbReference>
<proteinExistence type="inferred from homology"/>
<gene>
    <name evidence="9" type="ORF">DGYR_LOCUS4532</name>
</gene>
<dbReference type="AlphaFoldDB" id="A0A7I8VIH2"/>
<feature type="compositionally biased region" description="Basic residues" evidence="6">
    <location>
        <begin position="119"/>
        <end position="132"/>
    </location>
</feature>
<dbReference type="GO" id="GO:0140410">
    <property type="term" value="F:monoatomic cation:bicarbonate symporter activity"/>
    <property type="evidence" value="ECO:0007669"/>
    <property type="project" value="TreeGrafter"/>
</dbReference>
<dbReference type="InterPro" id="IPR050799">
    <property type="entry name" value="ZIP_Transporter"/>
</dbReference>
<organism evidence="9 10">
    <name type="scientific">Dimorphilus gyrociliatus</name>
    <dbReference type="NCBI Taxonomy" id="2664684"/>
    <lineage>
        <taxon>Eukaryota</taxon>
        <taxon>Metazoa</taxon>
        <taxon>Spiralia</taxon>
        <taxon>Lophotrochozoa</taxon>
        <taxon>Annelida</taxon>
        <taxon>Polychaeta</taxon>
        <taxon>Polychaeta incertae sedis</taxon>
        <taxon>Dinophilidae</taxon>
        <taxon>Dimorphilus</taxon>
    </lineage>
</organism>
<feature type="transmembrane region" description="Helical" evidence="7">
    <location>
        <begin position="534"/>
        <end position="555"/>
    </location>
</feature>
<dbReference type="GO" id="GO:0005886">
    <property type="term" value="C:plasma membrane"/>
    <property type="evidence" value="ECO:0007669"/>
    <property type="project" value="TreeGrafter"/>
</dbReference>
<reference evidence="9 10" key="1">
    <citation type="submission" date="2020-08" db="EMBL/GenBank/DDBJ databases">
        <authorList>
            <person name="Hejnol A."/>
        </authorList>
    </citation>
    <scope>NUCLEOTIDE SEQUENCE [LARGE SCALE GENOMIC DNA]</scope>
</reference>
<feature type="transmembrane region" description="Helical" evidence="7">
    <location>
        <begin position="508"/>
        <end position="528"/>
    </location>
</feature>
<feature type="compositionally biased region" description="Basic and acidic residues" evidence="6">
    <location>
        <begin position="423"/>
        <end position="436"/>
    </location>
</feature>
<feature type="region of interest" description="Disordered" evidence="6">
    <location>
        <begin position="407"/>
        <end position="436"/>
    </location>
</feature>
<keyword evidence="3 7" id="KW-0812">Transmembrane</keyword>
<dbReference type="InterPro" id="IPR003689">
    <property type="entry name" value="ZIP"/>
</dbReference>
<evidence type="ECO:0000256" key="4">
    <source>
        <dbReference type="ARBA" id="ARBA00022989"/>
    </source>
</evidence>
<evidence type="ECO:0000313" key="10">
    <source>
        <dbReference type="Proteomes" id="UP000549394"/>
    </source>
</evidence>
<keyword evidence="10" id="KW-1185">Reference proteome</keyword>
<feature type="compositionally biased region" description="Basic and acidic residues" evidence="6">
    <location>
        <begin position="67"/>
        <end position="79"/>
    </location>
</feature>
<evidence type="ECO:0000256" key="1">
    <source>
        <dbReference type="ARBA" id="ARBA00004141"/>
    </source>
</evidence>
<feature type="compositionally biased region" description="Basic and acidic residues" evidence="6">
    <location>
        <begin position="86"/>
        <end position="108"/>
    </location>
</feature>
<evidence type="ECO:0000256" key="5">
    <source>
        <dbReference type="ARBA" id="ARBA00023136"/>
    </source>
</evidence>
<dbReference type="PANTHER" id="PTHR12191:SF37">
    <property type="entry name" value="ZINC TRANSPORTER FOI"/>
    <property type="match status" value="1"/>
</dbReference>
<evidence type="ECO:0000256" key="2">
    <source>
        <dbReference type="ARBA" id="ARBA00006939"/>
    </source>
</evidence>
<comment type="subcellular location">
    <subcellularLocation>
        <location evidence="1">Membrane</location>
        <topology evidence="1">Multi-pass membrane protein</topology>
    </subcellularLocation>
</comment>
<evidence type="ECO:0000256" key="8">
    <source>
        <dbReference type="SAM" id="SignalP"/>
    </source>
</evidence>
<evidence type="ECO:0000256" key="7">
    <source>
        <dbReference type="SAM" id="Phobius"/>
    </source>
</evidence>
<feature type="transmembrane region" description="Helical" evidence="7">
    <location>
        <begin position="567"/>
        <end position="591"/>
    </location>
</feature>
<feature type="region of interest" description="Disordered" evidence="6">
    <location>
        <begin position="67"/>
        <end position="166"/>
    </location>
</feature>
<accession>A0A7I8VIH2</accession>
<feature type="transmembrane region" description="Helical" evidence="7">
    <location>
        <begin position="278"/>
        <end position="300"/>
    </location>
</feature>
<keyword evidence="8" id="KW-0732">Signal</keyword>
<dbReference type="GO" id="GO:0071578">
    <property type="term" value="P:zinc ion import across plasma membrane"/>
    <property type="evidence" value="ECO:0007669"/>
    <property type="project" value="TreeGrafter"/>
</dbReference>
<feature type="chain" id="PRO_5029808755" evidence="8">
    <location>
        <begin position="17"/>
        <end position="601"/>
    </location>
</feature>
<dbReference type="Proteomes" id="UP000549394">
    <property type="component" value="Unassembled WGS sequence"/>
</dbReference>
<evidence type="ECO:0000313" key="9">
    <source>
        <dbReference type="EMBL" id="CAD5115838.1"/>
    </source>
</evidence>
<keyword evidence="4 7" id="KW-1133">Transmembrane helix</keyword>
<dbReference type="GO" id="GO:0005385">
    <property type="term" value="F:zinc ion transmembrane transporter activity"/>
    <property type="evidence" value="ECO:0007669"/>
    <property type="project" value="TreeGrafter"/>
</dbReference>
<evidence type="ECO:0000256" key="6">
    <source>
        <dbReference type="SAM" id="MobiDB-lite"/>
    </source>
</evidence>
<feature type="compositionally biased region" description="Polar residues" evidence="6">
    <location>
        <begin position="139"/>
        <end position="153"/>
    </location>
</feature>
<keyword evidence="5 7" id="KW-0472">Membrane</keyword>
<feature type="transmembrane region" description="Helical" evidence="7">
    <location>
        <begin position="243"/>
        <end position="266"/>
    </location>
</feature>
<dbReference type="Pfam" id="PF02535">
    <property type="entry name" value="Zip"/>
    <property type="match status" value="1"/>
</dbReference>